<dbReference type="RefSeq" id="WP_145080872.1">
    <property type="nucleotide sequence ID" value="NZ_DAMBUX010000023.1"/>
</dbReference>
<dbReference type="NCBIfam" id="TIGR02839">
    <property type="entry name" value="spore_V_AE"/>
    <property type="match status" value="1"/>
</dbReference>
<keyword evidence="1" id="KW-0472">Membrane</keyword>
<keyword evidence="1" id="KW-1133">Transmembrane helix</keyword>
<dbReference type="InterPro" id="IPR014204">
    <property type="entry name" value="Spore_V_AE"/>
</dbReference>
<keyword evidence="3" id="KW-1185">Reference proteome</keyword>
<comment type="caution">
    <text evidence="2">The sequence shown here is derived from an EMBL/GenBank/DDBJ whole genome shotgun (WGS) entry which is preliminary data.</text>
</comment>
<evidence type="ECO:0000256" key="1">
    <source>
        <dbReference type="SAM" id="Phobius"/>
    </source>
</evidence>
<accession>A0A562JHK9</accession>
<evidence type="ECO:0000313" key="2">
    <source>
        <dbReference type="EMBL" id="TWH82747.1"/>
    </source>
</evidence>
<gene>
    <name evidence="2" type="ORF">LY60_01053</name>
</gene>
<dbReference type="OrthoDB" id="9797988at2"/>
<keyword evidence="1" id="KW-0812">Transmembrane</keyword>
<dbReference type="InterPro" id="IPR005562">
    <property type="entry name" value="SpoVA"/>
</dbReference>
<feature type="transmembrane region" description="Helical" evidence="1">
    <location>
        <begin position="6"/>
        <end position="24"/>
    </location>
</feature>
<reference evidence="2 3" key="1">
    <citation type="submission" date="2019-07" db="EMBL/GenBank/DDBJ databases">
        <title>Genomic Encyclopedia of Type Strains, Phase I: the one thousand microbial genomes (KMG-I) project.</title>
        <authorList>
            <person name="Kyrpides N."/>
        </authorList>
    </citation>
    <scope>NUCLEOTIDE SEQUENCE [LARGE SCALE GENOMIC DNA]</scope>
    <source>
        <strain evidence="2 3">DSM 13558</strain>
    </source>
</reference>
<dbReference type="AlphaFoldDB" id="A0A562JHK9"/>
<feature type="transmembrane region" description="Helical" evidence="1">
    <location>
        <begin position="83"/>
        <end position="112"/>
    </location>
</feature>
<dbReference type="PANTHER" id="PTHR38450">
    <property type="entry name" value="STAGE V SPORULATION PROTEIN AC-RELATED"/>
    <property type="match status" value="1"/>
</dbReference>
<organism evidence="2 3">
    <name type="scientific">Sedimentibacter saalensis</name>
    <dbReference type="NCBI Taxonomy" id="130788"/>
    <lineage>
        <taxon>Bacteria</taxon>
        <taxon>Bacillati</taxon>
        <taxon>Bacillota</taxon>
        <taxon>Tissierellia</taxon>
        <taxon>Sedimentibacter</taxon>
    </lineage>
</organism>
<dbReference type="PANTHER" id="PTHR38450:SF2">
    <property type="entry name" value="STAGE V SPORULATION PROTEIN AEB"/>
    <property type="match status" value="1"/>
</dbReference>
<dbReference type="EMBL" id="VLKH01000002">
    <property type="protein sequence ID" value="TWH82747.1"/>
    <property type="molecule type" value="Genomic_DNA"/>
</dbReference>
<protein>
    <submittedName>
        <fullName evidence="2">Stage V sporulation protein AE</fullName>
    </submittedName>
</protein>
<proteinExistence type="predicted"/>
<feature type="transmembrane region" description="Helical" evidence="1">
    <location>
        <begin position="29"/>
        <end position="48"/>
    </location>
</feature>
<sequence length="118" mass="12264">MNYIMSFVVGGIICVIGQIIIDTFKKNNAYLLVLMVVTGAVLGYFGIYDKLVEIGYSGATVPLLGFGNTLAKGAMEEAASKGFMGALSGGVIKTAPGVAAALMFGYIVAVVFNPKSNK</sequence>
<dbReference type="Pfam" id="PF03862">
    <property type="entry name" value="SpoVAC_SpoVAEB"/>
    <property type="match status" value="1"/>
</dbReference>
<dbReference type="Proteomes" id="UP000315343">
    <property type="component" value="Unassembled WGS sequence"/>
</dbReference>
<evidence type="ECO:0000313" key="3">
    <source>
        <dbReference type="Proteomes" id="UP000315343"/>
    </source>
</evidence>
<name>A0A562JHK9_9FIRM</name>